<evidence type="ECO:0000256" key="1">
    <source>
        <dbReference type="SAM" id="Coils"/>
    </source>
</evidence>
<proteinExistence type="predicted"/>
<organism evidence="2 3">
    <name type="scientific">Brassicogethes aeneus</name>
    <name type="common">Rape pollen beetle</name>
    <name type="synonym">Meligethes aeneus</name>
    <dbReference type="NCBI Taxonomy" id="1431903"/>
    <lineage>
        <taxon>Eukaryota</taxon>
        <taxon>Metazoa</taxon>
        <taxon>Ecdysozoa</taxon>
        <taxon>Arthropoda</taxon>
        <taxon>Hexapoda</taxon>
        <taxon>Insecta</taxon>
        <taxon>Pterygota</taxon>
        <taxon>Neoptera</taxon>
        <taxon>Endopterygota</taxon>
        <taxon>Coleoptera</taxon>
        <taxon>Polyphaga</taxon>
        <taxon>Cucujiformia</taxon>
        <taxon>Nitidulidae</taxon>
        <taxon>Meligethinae</taxon>
        <taxon>Brassicogethes</taxon>
    </lineage>
</organism>
<dbReference type="AlphaFoldDB" id="A0A9P0FMY4"/>
<reference evidence="2" key="1">
    <citation type="submission" date="2021-12" db="EMBL/GenBank/DDBJ databases">
        <authorList>
            <person name="King R."/>
        </authorList>
    </citation>
    <scope>NUCLEOTIDE SEQUENCE</scope>
</reference>
<evidence type="ECO:0000313" key="2">
    <source>
        <dbReference type="EMBL" id="CAH0560651.1"/>
    </source>
</evidence>
<feature type="coiled-coil region" evidence="1">
    <location>
        <begin position="54"/>
        <end position="102"/>
    </location>
</feature>
<accession>A0A9P0FMY4</accession>
<gene>
    <name evidence="2" type="ORF">MELIAE_LOCUS10377</name>
</gene>
<keyword evidence="3" id="KW-1185">Reference proteome</keyword>
<evidence type="ECO:0000313" key="3">
    <source>
        <dbReference type="Proteomes" id="UP001154078"/>
    </source>
</evidence>
<keyword evidence="1" id="KW-0175">Coiled coil</keyword>
<protein>
    <submittedName>
        <fullName evidence="2">Uncharacterized protein</fullName>
    </submittedName>
</protein>
<name>A0A9P0FMY4_BRAAE</name>
<dbReference type="EMBL" id="OV121138">
    <property type="protein sequence ID" value="CAH0560651.1"/>
    <property type="molecule type" value="Genomic_DNA"/>
</dbReference>
<sequence>MNNILMHKFTKNHSSCEDVCFNDLAYYEKPSFSMLSSNKKYSSSALGEIPPLQLDTKTSESAFLEEQLELYKSQNLRLEQHVEVLQEELSDHISRLELIRMENETMKTDIEDVTCELNVEKETSWWKSTKQLANLSVTALETAAHIMLPAYLD</sequence>
<dbReference type="Proteomes" id="UP001154078">
    <property type="component" value="Chromosome 7"/>
</dbReference>
<dbReference type="OrthoDB" id="6747003at2759"/>